<evidence type="ECO:0000313" key="1">
    <source>
        <dbReference type="EMBL" id="CDM30350.1"/>
    </source>
</evidence>
<name>W6Q226_PENRF</name>
<dbReference type="EMBL" id="HG792016">
    <property type="protein sequence ID" value="CDM30350.1"/>
    <property type="molecule type" value="Genomic_DNA"/>
</dbReference>
<accession>W6Q226</accession>
<dbReference type="SUPFAM" id="SSF48403">
    <property type="entry name" value="Ankyrin repeat"/>
    <property type="match status" value="1"/>
</dbReference>
<dbReference type="OrthoDB" id="341259at2759"/>
<keyword evidence="2" id="KW-1185">Reference proteome</keyword>
<dbReference type="Gene3D" id="1.25.40.20">
    <property type="entry name" value="Ankyrin repeat-containing domain"/>
    <property type="match status" value="1"/>
</dbReference>
<dbReference type="AlphaFoldDB" id="W6Q226"/>
<organism evidence="1 2">
    <name type="scientific">Penicillium roqueforti (strain FM164)</name>
    <dbReference type="NCBI Taxonomy" id="1365484"/>
    <lineage>
        <taxon>Eukaryota</taxon>
        <taxon>Fungi</taxon>
        <taxon>Dikarya</taxon>
        <taxon>Ascomycota</taxon>
        <taxon>Pezizomycotina</taxon>
        <taxon>Eurotiomycetes</taxon>
        <taxon>Eurotiomycetidae</taxon>
        <taxon>Eurotiales</taxon>
        <taxon>Aspergillaceae</taxon>
        <taxon>Penicillium</taxon>
    </lineage>
</organism>
<protein>
    <submittedName>
        <fullName evidence="1">Ankyrin repeat-containing domain</fullName>
    </submittedName>
</protein>
<reference evidence="1" key="1">
    <citation type="journal article" date="2014" name="Nat. Commun.">
        <title>Multiple recent horizontal transfers of a large genomic region in cheese making fungi.</title>
        <authorList>
            <person name="Cheeseman K."/>
            <person name="Ropars J."/>
            <person name="Renault P."/>
            <person name="Dupont J."/>
            <person name="Gouzy J."/>
            <person name="Branca A."/>
            <person name="Abraham A.L."/>
            <person name="Ceppi M."/>
            <person name="Conseiller E."/>
            <person name="Debuchy R."/>
            <person name="Malagnac F."/>
            <person name="Goarin A."/>
            <person name="Silar P."/>
            <person name="Lacoste S."/>
            <person name="Sallet E."/>
            <person name="Bensimon A."/>
            <person name="Giraud T."/>
            <person name="Brygoo Y."/>
        </authorList>
    </citation>
    <scope>NUCLEOTIDE SEQUENCE [LARGE SCALE GENOMIC DNA]</scope>
    <source>
        <strain evidence="1">FM164</strain>
    </source>
</reference>
<dbReference type="STRING" id="1365484.W6Q226"/>
<gene>
    <name evidence="1" type="ORF">PROQFM164_S02g000499</name>
</gene>
<dbReference type="Proteomes" id="UP000030686">
    <property type="component" value="Unassembled WGS sequence"/>
</dbReference>
<evidence type="ECO:0000313" key="2">
    <source>
        <dbReference type="Proteomes" id="UP000030686"/>
    </source>
</evidence>
<sequence>MSNTTSPASLNAASQGHTVAVSLLLGAGAQPDLCHPSGERKGSPLNCATRNATDILLPKSLLDFGADVNASGNDGKTLFMRQELTMLVLLCYYWNMVPTSTRYQPTDQLL</sequence>
<dbReference type="InterPro" id="IPR036770">
    <property type="entry name" value="Ankyrin_rpt-contain_sf"/>
</dbReference>
<proteinExistence type="predicted"/>